<gene>
    <name evidence="1" type="ORF">EXE58_06880</name>
</gene>
<keyword evidence="2" id="KW-1185">Reference proteome</keyword>
<name>A0A4P7IF60_9ACTN</name>
<dbReference type="OrthoDB" id="3829852at2"/>
<evidence type="ECO:0000313" key="2">
    <source>
        <dbReference type="Proteomes" id="UP000294853"/>
    </source>
</evidence>
<proteinExistence type="predicted"/>
<organism evidence="1 2">
    <name type="scientific">Nocardioides seonyuensis</name>
    <dbReference type="NCBI Taxonomy" id="2518371"/>
    <lineage>
        <taxon>Bacteria</taxon>
        <taxon>Bacillati</taxon>
        <taxon>Actinomycetota</taxon>
        <taxon>Actinomycetes</taxon>
        <taxon>Propionibacteriales</taxon>
        <taxon>Nocardioidaceae</taxon>
        <taxon>Nocardioides</taxon>
    </lineage>
</organism>
<dbReference type="Proteomes" id="UP000294853">
    <property type="component" value="Chromosome"/>
</dbReference>
<sequence>MTLSPTVHAPPLHALVELRRVLRRPPEGAELGRWRWTVRQRMSGVRDLLLHEAVTPESGWLEPRHGVALRERRTLLRRLSALGPRVLEAPDVEAVRLDALRLVDDVRHHLQRRNDLAWDDVEGELGGSD</sequence>
<reference evidence="1 2" key="1">
    <citation type="submission" date="2019-03" db="EMBL/GenBank/DDBJ databases">
        <title>Three New Species of Nocardioides, Nocardioides euryhalodurans sp. nov., Nocardioides seonyuensis sp. nov. and Nocardioides eburneoflavus sp. nov. Iolated from Soil.</title>
        <authorList>
            <person name="Roh S.G."/>
            <person name="Lee C."/>
            <person name="Kim M.-K."/>
            <person name="Kim S.B."/>
        </authorList>
    </citation>
    <scope>NUCLEOTIDE SEQUENCE [LARGE SCALE GENOMIC DNA]</scope>
    <source>
        <strain evidence="1 2">MMS17-SY207-3</strain>
    </source>
</reference>
<dbReference type="AlphaFoldDB" id="A0A4P7IF60"/>
<dbReference type="EMBL" id="CP038436">
    <property type="protein sequence ID" value="QBX55203.1"/>
    <property type="molecule type" value="Genomic_DNA"/>
</dbReference>
<protein>
    <submittedName>
        <fullName evidence="1">Uncharacterized protein</fullName>
    </submittedName>
</protein>
<evidence type="ECO:0000313" key="1">
    <source>
        <dbReference type="EMBL" id="QBX55203.1"/>
    </source>
</evidence>
<dbReference type="KEGG" id="nsn:EXE58_06880"/>
<accession>A0A4P7IF60</accession>